<organism evidence="7">
    <name type="scientific">freshwater metagenome</name>
    <dbReference type="NCBI Taxonomy" id="449393"/>
    <lineage>
        <taxon>unclassified sequences</taxon>
        <taxon>metagenomes</taxon>
        <taxon>ecological metagenomes</taxon>
    </lineage>
</organism>
<evidence type="ECO:0000313" key="7">
    <source>
        <dbReference type="EMBL" id="CAB4899488.1"/>
    </source>
</evidence>
<dbReference type="EMBL" id="CAEZWR010000101">
    <property type="protein sequence ID" value="CAB4667970.1"/>
    <property type="molecule type" value="Genomic_DNA"/>
</dbReference>
<dbReference type="Gene3D" id="3.40.50.920">
    <property type="match status" value="1"/>
</dbReference>
<dbReference type="Pfam" id="PF02779">
    <property type="entry name" value="Transket_pyr"/>
    <property type="match status" value="1"/>
</dbReference>
<dbReference type="InterPro" id="IPR029061">
    <property type="entry name" value="THDP-binding"/>
</dbReference>
<dbReference type="AlphaFoldDB" id="A0A6J7FZI9"/>
<evidence type="ECO:0000256" key="2">
    <source>
        <dbReference type="ARBA" id="ARBA00023002"/>
    </source>
</evidence>
<evidence type="ECO:0000313" key="5">
    <source>
        <dbReference type="EMBL" id="CAB4618619.1"/>
    </source>
</evidence>
<dbReference type="CDD" id="cd07036">
    <property type="entry name" value="TPP_PYR_E1-PDHc-beta_like"/>
    <property type="match status" value="1"/>
</dbReference>
<keyword evidence="2" id="KW-0560">Oxidoreductase</keyword>
<dbReference type="InterPro" id="IPR005475">
    <property type="entry name" value="Transketolase-like_Pyr-bd"/>
</dbReference>
<dbReference type="SUPFAM" id="SSF52518">
    <property type="entry name" value="Thiamin diphosphate-binding fold (THDP-binding)"/>
    <property type="match status" value="1"/>
</dbReference>
<protein>
    <submittedName>
        <fullName evidence="7">Unannotated protein</fullName>
    </submittedName>
</protein>
<dbReference type="SUPFAM" id="SSF52922">
    <property type="entry name" value="TK C-terminal domain-like"/>
    <property type="match status" value="1"/>
</dbReference>
<evidence type="ECO:0000259" key="4">
    <source>
        <dbReference type="SMART" id="SM00861"/>
    </source>
</evidence>
<dbReference type="FunFam" id="3.40.50.920:FF:000001">
    <property type="entry name" value="Pyruvate dehydrogenase E1 beta subunit"/>
    <property type="match status" value="1"/>
</dbReference>
<gene>
    <name evidence="5" type="ORF">UFOPK1908_00577</name>
    <name evidence="6" type="ORF">UFOPK2282_00921</name>
    <name evidence="7" type="ORF">UFOPK3576_00378</name>
</gene>
<feature type="domain" description="Transketolase-like pyrimidine-binding" evidence="4">
    <location>
        <begin position="6"/>
        <end position="181"/>
    </location>
</feature>
<dbReference type="EMBL" id="CAFBMO010000010">
    <property type="protein sequence ID" value="CAB4899488.1"/>
    <property type="molecule type" value="Genomic_DNA"/>
</dbReference>
<dbReference type="NCBIfam" id="NF006667">
    <property type="entry name" value="PRK09212.1"/>
    <property type="match status" value="1"/>
</dbReference>
<comment type="cofactor">
    <cofactor evidence="1">
        <name>thiamine diphosphate</name>
        <dbReference type="ChEBI" id="CHEBI:58937"/>
    </cofactor>
</comment>
<dbReference type="PANTHER" id="PTHR43257:SF2">
    <property type="entry name" value="PYRUVATE DEHYDROGENASE E1 COMPONENT SUBUNIT BETA"/>
    <property type="match status" value="1"/>
</dbReference>
<proteinExistence type="predicted"/>
<accession>A0A6J7FZI9</accession>
<dbReference type="EMBL" id="CAEZVB010000018">
    <property type="protein sequence ID" value="CAB4618619.1"/>
    <property type="molecule type" value="Genomic_DNA"/>
</dbReference>
<dbReference type="Pfam" id="PF02780">
    <property type="entry name" value="Transketolase_C"/>
    <property type="match status" value="1"/>
</dbReference>
<dbReference type="InterPro" id="IPR009014">
    <property type="entry name" value="Transketo_C/PFOR_II"/>
</dbReference>
<dbReference type="PANTHER" id="PTHR43257">
    <property type="entry name" value="PYRUVATE DEHYDROGENASE E1 COMPONENT BETA SUBUNIT"/>
    <property type="match status" value="1"/>
</dbReference>
<evidence type="ECO:0000313" key="6">
    <source>
        <dbReference type="EMBL" id="CAB4667970.1"/>
    </source>
</evidence>
<dbReference type="GO" id="GO:0016491">
    <property type="term" value="F:oxidoreductase activity"/>
    <property type="evidence" value="ECO:0007669"/>
    <property type="project" value="UniProtKB-KW"/>
</dbReference>
<dbReference type="FunFam" id="3.40.50.970:FF:000001">
    <property type="entry name" value="Pyruvate dehydrogenase E1 beta subunit"/>
    <property type="match status" value="1"/>
</dbReference>
<dbReference type="SMART" id="SM00861">
    <property type="entry name" value="Transket_pyr"/>
    <property type="match status" value="1"/>
</dbReference>
<sequence>MSARELPYREAIREAIQIEMQRDPDVFIMGEDIGSYGGIYKVTKGLYEEFGPERVMDTPISEAGFVGAAIGAAMVGKRPIVELMFMDFSLVAADQILNQAGKQRFMSGDDFRVPMTIRTQQGAGGGVGAQHGQSLEALFMHIPGFAIALPSTAADAKGLMATAIRMDDPTMFIEHKTLYAEKDPVPEGEYLIPFGQAAIRTEGSDITLISYSASMLPTLKAAELLKANHGIHAEVIDLRTIVPVDWETITASIMKTGHGVVIHEAHRRGGVGAEIASELTQRTWGTLAAPIARIGGLDIPIPFSPSLEAVWHIQPQDIVNTALRTLKK</sequence>
<keyword evidence="3" id="KW-0786">Thiamine pyrophosphate</keyword>
<evidence type="ECO:0000256" key="3">
    <source>
        <dbReference type="ARBA" id="ARBA00023052"/>
    </source>
</evidence>
<dbReference type="Gene3D" id="3.40.50.970">
    <property type="match status" value="1"/>
</dbReference>
<evidence type="ECO:0000256" key="1">
    <source>
        <dbReference type="ARBA" id="ARBA00001964"/>
    </source>
</evidence>
<name>A0A6J7FZI9_9ZZZZ</name>
<reference evidence="7" key="1">
    <citation type="submission" date="2020-05" db="EMBL/GenBank/DDBJ databases">
        <authorList>
            <person name="Chiriac C."/>
            <person name="Salcher M."/>
            <person name="Ghai R."/>
            <person name="Kavagutti S V."/>
        </authorList>
    </citation>
    <scope>NUCLEOTIDE SEQUENCE</scope>
</reference>
<dbReference type="InterPro" id="IPR033248">
    <property type="entry name" value="Transketolase_C"/>
</dbReference>